<feature type="compositionally biased region" description="Basic and acidic residues" evidence="6">
    <location>
        <begin position="264"/>
        <end position="285"/>
    </location>
</feature>
<evidence type="ECO:0000256" key="3">
    <source>
        <dbReference type="ARBA" id="ARBA00022771"/>
    </source>
</evidence>
<evidence type="ECO:0000256" key="2">
    <source>
        <dbReference type="ARBA" id="ARBA00022723"/>
    </source>
</evidence>
<keyword evidence="4" id="KW-0862">Zinc</keyword>
<proteinExistence type="predicted"/>
<dbReference type="SMART" id="SM00451">
    <property type="entry name" value="ZnF_U1"/>
    <property type="match status" value="1"/>
</dbReference>
<dbReference type="Pfam" id="PF06220">
    <property type="entry name" value="zf-U1"/>
    <property type="match status" value="1"/>
</dbReference>
<dbReference type="Gene3D" id="3.30.160.60">
    <property type="entry name" value="Classic Zinc Finger"/>
    <property type="match status" value="1"/>
</dbReference>
<evidence type="ECO:0000256" key="4">
    <source>
        <dbReference type="ARBA" id="ARBA00022833"/>
    </source>
</evidence>
<sequence length="312" mass="33740">MADVWISRKKWTCKYCDVTINDDLASRRHHESGLRHKQNKEKTLQDLYRKGEQERKVAEQTRKEMERIEALAAASYAKDQAGDGLTARISTTKPTTTAASSSTSTAPARSKPPQAQNRHSAKSAGEPKEEALQPVAQAGEWEQVEPAQAYQHQLTASTSFGTETSDRERARSFRVKEKVARIDDSDDENDPARSVIRTKKKPRTGTTSVKAASGLLSSASNVKKEEEVGDSGTVKTEPDASTAPSSSTEPDSAVTAPGRVSAAVKEEERQDDAKVSESVKEERDTSSGAGGGLFKKRRAGAGAGAKRVRAVI</sequence>
<dbReference type="eggNOG" id="KOG0150">
    <property type="taxonomic scope" value="Eukaryota"/>
</dbReference>
<dbReference type="InterPro" id="IPR013085">
    <property type="entry name" value="U1-CZ_Znf_C2H2"/>
</dbReference>
<evidence type="ECO:0000259" key="7">
    <source>
        <dbReference type="PROSITE" id="PS50171"/>
    </source>
</evidence>
<gene>
    <name evidence="8" type="ORF">UHOR_01471</name>
</gene>
<dbReference type="InterPro" id="IPR000690">
    <property type="entry name" value="Matrin/U1-C_Znf_C2H2"/>
</dbReference>
<dbReference type="STRING" id="1128400.I2G6Y5"/>
<comment type="caution">
    <text evidence="8">The sequence shown here is derived from an EMBL/GenBank/DDBJ whole genome shotgun (WGS) entry which is preliminary data.</text>
</comment>
<keyword evidence="9" id="KW-1185">Reference proteome</keyword>
<dbReference type="SUPFAM" id="SSF57667">
    <property type="entry name" value="beta-beta-alpha zinc fingers"/>
    <property type="match status" value="1"/>
</dbReference>
<dbReference type="HOGENOM" id="CLU_963765_0_0_1"/>
<feature type="region of interest" description="Disordered" evidence="6">
    <location>
        <begin position="87"/>
        <end position="312"/>
    </location>
</feature>
<dbReference type="GO" id="GO:0000398">
    <property type="term" value="P:mRNA splicing, via spliceosome"/>
    <property type="evidence" value="ECO:0007669"/>
    <property type="project" value="InterPro"/>
</dbReference>
<name>I2G6Y5_USTHO</name>
<feature type="compositionally biased region" description="Polar residues" evidence="6">
    <location>
        <begin position="150"/>
        <end position="163"/>
    </location>
</feature>
<evidence type="ECO:0000313" key="9">
    <source>
        <dbReference type="Proteomes" id="UP000006174"/>
    </source>
</evidence>
<evidence type="ECO:0000256" key="6">
    <source>
        <dbReference type="SAM" id="MobiDB-lite"/>
    </source>
</evidence>
<dbReference type="InterPro" id="IPR036236">
    <property type="entry name" value="Znf_C2H2_sf"/>
</dbReference>
<dbReference type="PANTHER" id="PTHR13173:SF10">
    <property type="entry name" value="WW DOMAIN-BINDING PROTEIN 4"/>
    <property type="match status" value="1"/>
</dbReference>
<feature type="region of interest" description="Disordered" evidence="6">
    <location>
        <begin position="28"/>
        <end position="58"/>
    </location>
</feature>
<evidence type="ECO:0000313" key="8">
    <source>
        <dbReference type="EMBL" id="CCF54928.1"/>
    </source>
</evidence>
<reference evidence="8 9" key="1">
    <citation type="journal article" date="2012" name="Plant Cell">
        <title>Genome comparison of barley and maize smut fungi reveals targeted loss of RNA silencing components and species-specific presence of transposable elements.</title>
        <authorList>
            <person name="Laurie J.D."/>
            <person name="Ali S."/>
            <person name="Linning R."/>
            <person name="Mannhaupt G."/>
            <person name="Wong P."/>
            <person name="Gueldener U."/>
            <person name="Muensterkoetter M."/>
            <person name="Moore R."/>
            <person name="Kahmann R."/>
            <person name="Bakkeren G."/>
            <person name="Schirawski J."/>
        </authorList>
    </citation>
    <scope>NUCLEOTIDE SEQUENCE [LARGE SCALE GENOMIC DNA]</scope>
    <source>
        <strain evidence="9">Uh4875-4</strain>
    </source>
</reference>
<accession>I2G6Y5</accession>
<evidence type="ECO:0000256" key="5">
    <source>
        <dbReference type="ARBA" id="ARBA00023242"/>
    </source>
</evidence>
<comment type="subcellular location">
    <subcellularLocation>
        <location evidence="1">Nucleus</location>
    </subcellularLocation>
</comment>
<dbReference type="PROSITE" id="PS50171">
    <property type="entry name" value="ZF_MATRIN"/>
    <property type="match status" value="1"/>
</dbReference>
<keyword evidence="3" id="KW-0863">Zinc-finger</keyword>
<dbReference type="GO" id="GO:0008270">
    <property type="term" value="F:zinc ion binding"/>
    <property type="evidence" value="ECO:0007669"/>
    <property type="project" value="UniProtKB-KW"/>
</dbReference>
<organism evidence="8 9">
    <name type="scientific">Ustilago hordei</name>
    <name type="common">Barley covered smut fungus</name>
    <dbReference type="NCBI Taxonomy" id="120017"/>
    <lineage>
        <taxon>Eukaryota</taxon>
        <taxon>Fungi</taxon>
        <taxon>Dikarya</taxon>
        <taxon>Basidiomycota</taxon>
        <taxon>Ustilaginomycotina</taxon>
        <taxon>Ustilaginomycetes</taxon>
        <taxon>Ustilaginales</taxon>
        <taxon>Ustilaginaceae</taxon>
        <taxon>Ustilago</taxon>
    </lineage>
</organism>
<feature type="compositionally biased region" description="Basic residues" evidence="6">
    <location>
        <begin position="28"/>
        <end position="39"/>
    </location>
</feature>
<feature type="compositionally biased region" description="Basic and acidic residues" evidence="6">
    <location>
        <begin position="164"/>
        <end position="183"/>
    </location>
</feature>
<feature type="domain" description="Matrin-type" evidence="7">
    <location>
        <begin position="11"/>
        <end position="42"/>
    </location>
</feature>
<dbReference type="GO" id="GO:0071011">
    <property type="term" value="C:precatalytic spliceosome"/>
    <property type="evidence" value="ECO:0007669"/>
    <property type="project" value="TreeGrafter"/>
</dbReference>
<dbReference type="PANTHER" id="PTHR13173">
    <property type="entry name" value="WW DOMAIN BINDING PROTEIN 4"/>
    <property type="match status" value="1"/>
</dbReference>
<protein>
    <recommendedName>
        <fullName evidence="7">Matrin-type domain-containing protein</fullName>
    </recommendedName>
</protein>
<dbReference type="InterPro" id="IPR003604">
    <property type="entry name" value="Matrin/U1-like-C_Znf_C2H2"/>
</dbReference>
<feature type="compositionally biased region" description="Basic and acidic residues" evidence="6">
    <location>
        <begin position="40"/>
        <end position="58"/>
    </location>
</feature>
<keyword evidence="2" id="KW-0479">Metal-binding</keyword>
<feature type="compositionally biased region" description="Polar residues" evidence="6">
    <location>
        <begin position="204"/>
        <end position="221"/>
    </location>
</feature>
<feature type="compositionally biased region" description="Low complexity" evidence="6">
    <location>
        <begin position="87"/>
        <end position="113"/>
    </location>
</feature>
<dbReference type="AlphaFoldDB" id="I2G6Y5"/>
<dbReference type="Proteomes" id="UP000006174">
    <property type="component" value="Unassembled WGS sequence"/>
</dbReference>
<dbReference type="EMBL" id="CAGI01000196">
    <property type="protein sequence ID" value="CCF54928.1"/>
    <property type="molecule type" value="Genomic_DNA"/>
</dbReference>
<keyword evidence="5" id="KW-0539">Nucleus</keyword>
<evidence type="ECO:0000256" key="1">
    <source>
        <dbReference type="ARBA" id="ARBA00004123"/>
    </source>
</evidence>
<dbReference type="InterPro" id="IPR040023">
    <property type="entry name" value="WBP4"/>
</dbReference>
<dbReference type="OMA" id="KSAPRYW"/>
<dbReference type="GO" id="GO:0003723">
    <property type="term" value="F:RNA binding"/>
    <property type="evidence" value="ECO:0007669"/>
    <property type="project" value="TreeGrafter"/>
</dbReference>